<evidence type="ECO:0000256" key="1">
    <source>
        <dbReference type="SAM" id="MobiDB-lite"/>
    </source>
</evidence>
<keyword evidence="3" id="KW-1185">Reference proteome</keyword>
<gene>
    <name evidence="2" type="primary">Dwil\GK10579</name>
    <name evidence="2" type="ORF">Dwil_GK10579</name>
</gene>
<dbReference type="AlphaFoldDB" id="A0A0Q9X5U0"/>
<feature type="compositionally biased region" description="Basic and acidic residues" evidence="1">
    <location>
        <begin position="1"/>
        <end position="12"/>
    </location>
</feature>
<feature type="region of interest" description="Disordered" evidence="1">
    <location>
        <begin position="1"/>
        <end position="112"/>
    </location>
</feature>
<organism evidence="2 3">
    <name type="scientific">Drosophila willistoni</name>
    <name type="common">Fruit fly</name>
    <dbReference type="NCBI Taxonomy" id="7260"/>
    <lineage>
        <taxon>Eukaryota</taxon>
        <taxon>Metazoa</taxon>
        <taxon>Ecdysozoa</taxon>
        <taxon>Arthropoda</taxon>
        <taxon>Hexapoda</taxon>
        <taxon>Insecta</taxon>
        <taxon>Pterygota</taxon>
        <taxon>Neoptera</taxon>
        <taxon>Endopterygota</taxon>
        <taxon>Diptera</taxon>
        <taxon>Brachycera</taxon>
        <taxon>Muscomorpha</taxon>
        <taxon>Ephydroidea</taxon>
        <taxon>Drosophilidae</taxon>
        <taxon>Drosophila</taxon>
        <taxon>Sophophora</taxon>
    </lineage>
</organism>
<sequence length="112" mass="12975">MERYNRAWRDPRSPLTPLTPLTASVFNFDSNHETPTGEPRDRLYRSSRSDAYQRSHRPPVSSRKLTHGIAPRRFSQEFMRTRSVFSPHPHAQDNSSTRAMGNTTTKLHHTTT</sequence>
<reference evidence="2 3" key="1">
    <citation type="journal article" date="2007" name="Nature">
        <title>Evolution of genes and genomes on the Drosophila phylogeny.</title>
        <authorList>
            <consortium name="Drosophila 12 Genomes Consortium"/>
            <person name="Clark A.G."/>
            <person name="Eisen M.B."/>
            <person name="Smith D.R."/>
            <person name="Bergman C.M."/>
            <person name="Oliver B."/>
            <person name="Markow T.A."/>
            <person name="Kaufman T.C."/>
            <person name="Kellis M."/>
            <person name="Gelbart W."/>
            <person name="Iyer V.N."/>
            <person name="Pollard D.A."/>
            <person name="Sackton T.B."/>
            <person name="Larracuente A.M."/>
            <person name="Singh N.D."/>
            <person name="Abad J.P."/>
            <person name="Abt D.N."/>
            <person name="Adryan B."/>
            <person name="Aguade M."/>
            <person name="Akashi H."/>
            <person name="Anderson W.W."/>
            <person name="Aquadro C.F."/>
            <person name="Ardell D.H."/>
            <person name="Arguello R."/>
            <person name="Artieri C.G."/>
            <person name="Barbash D.A."/>
            <person name="Barker D."/>
            <person name="Barsanti P."/>
            <person name="Batterham P."/>
            <person name="Batzoglou S."/>
            <person name="Begun D."/>
            <person name="Bhutkar A."/>
            <person name="Blanco E."/>
            <person name="Bosak S.A."/>
            <person name="Bradley R.K."/>
            <person name="Brand A.D."/>
            <person name="Brent M.R."/>
            <person name="Brooks A.N."/>
            <person name="Brown R.H."/>
            <person name="Butlin R.K."/>
            <person name="Caggese C."/>
            <person name="Calvi B.R."/>
            <person name="Bernardo de Carvalho A."/>
            <person name="Caspi A."/>
            <person name="Castrezana S."/>
            <person name="Celniker S.E."/>
            <person name="Chang J.L."/>
            <person name="Chapple C."/>
            <person name="Chatterji S."/>
            <person name="Chinwalla A."/>
            <person name="Civetta A."/>
            <person name="Clifton S.W."/>
            <person name="Comeron J.M."/>
            <person name="Costello J.C."/>
            <person name="Coyne J.A."/>
            <person name="Daub J."/>
            <person name="David R.G."/>
            <person name="Delcher A.L."/>
            <person name="Delehaunty K."/>
            <person name="Do C.B."/>
            <person name="Ebling H."/>
            <person name="Edwards K."/>
            <person name="Eickbush T."/>
            <person name="Evans J.D."/>
            <person name="Filipski A."/>
            <person name="Findeiss S."/>
            <person name="Freyhult E."/>
            <person name="Fulton L."/>
            <person name="Fulton R."/>
            <person name="Garcia A.C."/>
            <person name="Gardiner A."/>
            <person name="Garfield D.A."/>
            <person name="Garvin B.E."/>
            <person name="Gibson G."/>
            <person name="Gilbert D."/>
            <person name="Gnerre S."/>
            <person name="Godfrey J."/>
            <person name="Good R."/>
            <person name="Gotea V."/>
            <person name="Gravely B."/>
            <person name="Greenberg A.J."/>
            <person name="Griffiths-Jones S."/>
            <person name="Gross S."/>
            <person name="Guigo R."/>
            <person name="Gustafson E.A."/>
            <person name="Haerty W."/>
            <person name="Hahn M.W."/>
            <person name="Halligan D.L."/>
            <person name="Halpern A.L."/>
            <person name="Halter G.M."/>
            <person name="Han M.V."/>
            <person name="Heger A."/>
            <person name="Hillier L."/>
            <person name="Hinrichs A.S."/>
            <person name="Holmes I."/>
            <person name="Hoskins R.A."/>
            <person name="Hubisz M.J."/>
            <person name="Hultmark D."/>
            <person name="Huntley M.A."/>
            <person name="Jaffe D.B."/>
            <person name="Jagadeeshan S."/>
            <person name="Jeck W.R."/>
            <person name="Johnson J."/>
            <person name="Jones C.D."/>
            <person name="Jordan W.C."/>
            <person name="Karpen G.H."/>
            <person name="Kataoka E."/>
            <person name="Keightley P.D."/>
            <person name="Kheradpour P."/>
            <person name="Kirkness E.F."/>
            <person name="Koerich L.B."/>
            <person name="Kristiansen K."/>
            <person name="Kudrna D."/>
            <person name="Kulathinal R.J."/>
            <person name="Kumar S."/>
            <person name="Kwok R."/>
            <person name="Lander E."/>
            <person name="Langley C.H."/>
            <person name="Lapoint R."/>
            <person name="Lazzaro B.P."/>
            <person name="Lee S.J."/>
            <person name="Levesque L."/>
            <person name="Li R."/>
            <person name="Lin C.F."/>
            <person name="Lin M.F."/>
            <person name="Lindblad-Toh K."/>
            <person name="Llopart A."/>
            <person name="Long M."/>
            <person name="Low L."/>
            <person name="Lozovsky E."/>
            <person name="Lu J."/>
            <person name="Luo M."/>
            <person name="Machado C.A."/>
            <person name="Makalowski W."/>
            <person name="Marzo M."/>
            <person name="Matsuda M."/>
            <person name="Matzkin L."/>
            <person name="McAllister B."/>
            <person name="McBride C.S."/>
            <person name="McKernan B."/>
            <person name="McKernan K."/>
            <person name="Mendez-Lago M."/>
            <person name="Minx P."/>
            <person name="Mollenhauer M.U."/>
            <person name="Montooth K."/>
            <person name="Mount S.M."/>
            <person name="Mu X."/>
            <person name="Myers E."/>
            <person name="Negre B."/>
            <person name="Newfeld S."/>
            <person name="Nielsen R."/>
            <person name="Noor M.A."/>
            <person name="O'Grady P."/>
            <person name="Pachter L."/>
            <person name="Papaceit M."/>
            <person name="Parisi M.J."/>
            <person name="Parisi M."/>
            <person name="Parts L."/>
            <person name="Pedersen J.S."/>
            <person name="Pesole G."/>
            <person name="Phillippy A.M."/>
            <person name="Ponting C.P."/>
            <person name="Pop M."/>
            <person name="Porcelli D."/>
            <person name="Powell J.R."/>
            <person name="Prohaska S."/>
            <person name="Pruitt K."/>
            <person name="Puig M."/>
            <person name="Quesneville H."/>
            <person name="Ram K.R."/>
            <person name="Rand D."/>
            <person name="Rasmussen M.D."/>
            <person name="Reed L.K."/>
            <person name="Reenan R."/>
            <person name="Reily A."/>
            <person name="Remington K.A."/>
            <person name="Rieger T.T."/>
            <person name="Ritchie M.G."/>
            <person name="Robin C."/>
            <person name="Rogers Y.H."/>
            <person name="Rohde C."/>
            <person name="Rozas J."/>
            <person name="Rubenfield M.J."/>
            <person name="Ruiz A."/>
            <person name="Russo S."/>
            <person name="Salzberg S.L."/>
            <person name="Sanchez-Gracia A."/>
            <person name="Saranga D.J."/>
            <person name="Sato H."/>
            <person name="Schaeffer S.W."/>
            <person name="Schatz M.C."/>
            <person name="Schlenke T."/>
            <person name="Schwartz R."/>
            <person name="Segarra C."/>
            <person name="Singh R.S."/>
            <person name="Sirot L."/>
            <person name="Sirota M."/>
            <person name="Sisneros N.B."/>
            <person name="Smith C.D."/>
            <person name="Smith T.F."/>
            <person name="Spieth J."/>
            <person name="Stage D.E."/>
            <person name="Stark A."/>
            <person name="Stephan W."/>
            <person name="Strausberg R.L."/>
            <person name="Strempel S."/>
            <person name="Sturgill D."/>
            <person name="Sutton G."/>
            <person name="Sutton G.G."/>
            <person name="Tao W."/>
            <person name="Teichmann S."/>
            <person name="Tobari Y.N."/>
            <person name="Tomimura Y."/>
            <person name="Tsolas J.M."/>
            <person name="Valente V.L."/>
            <person name="Venter E."/>
            <person name="Venter J.C."/>
            <person name="Vicario S."/>
            <person name="Vieira F.G."/>
            <person name="Vilella A.J."/>
            <person name="Villasante A."/>
            <person name="Walenz B."/>
            <person name="Wang J."/>
            <person name="Wasserman M."/>
            <person name="Watts T."/>
            <person name="Wilson D."/>
            <person name="Wilson R.K."/>
            <person name="Wing R.A."/>
            <person name="Wolfner M.F."/>
            <person name="Wong A."/>
            <person name="Wong G.K."/>
            <person name="Wu C.I."/>
            <person name="Wu G."/>
            <person name="Yamamoto D."/>
            <person name="Yang H.P."/>
            <person name="Yang S.P."/>
            <person name="Yorke J.A."/>
            <person name="Yoshida K."/>
            <person name="Zdobnov E."/>
            <person name="Zhang P."/>
            <person name="Zhang Y."/>
            <person name="Zimin A.V."/>
            <person name="Baldwin J."/>
            <person name="Abdouelleil A."/>
            <person name="Abdulkadir J."/>
            <person name="Abebe A."/>
            <person name="Abera B."/>
            <person name="Abreu J."/>
            <person name="Acer S.C."/>
            <person name="Aftuck L."/>
            <person name="Alexander A."/>
            <person name="An P."/>
            <person name="Anderson E."/>
            <person name="Anderson S."/>
            <person name="Arachi H."/>
            <person name="Azer M."/>
            <person name="Bachantsang P."/>
            <person name="Barry A."/>
            <person name="Bayul T."/>
            <person name="Berlin A."/>
            <person name="Bessette D."/>
            <person name="Bloom T."/>
            <person name="Blye J."/>
            <person name="Boguslavskiy L."/>
            <person name="Bonnet C."/>
            <person name="Boukhgalter B."/>
            <person name="Bourzgui I."/>
            <person name="Brown A."/>
            <person name="Cahill P."/>
            <person name="Channer S."/>
            <person name="Cheshatsang Y."/>
            <person name="Chuda L."/>
            <person name="Citroen M."/>
            <person name="Collymore A."/>
            <person name="Cooke P."/>
            <person name="Costello M."/>
            <person name="D'Aco K."/>
            <person name="Daza R."/>
            <person name="De Haan G."/>
            <person name="DeGray S."/>
            <person name="DeMaso C."/>
            <person name="Dhargay N."/>
            <person name="Dooley K."/>
            <person name="Dooley E."/>
            <person name="Doricent M."/>
            <person name="Dorje P."/>
            <person name="Dorjee K."/>
            <person name="Dupes A."/>
            <person name="Elong R."/>
            <person name="Falk J."/>
            <person name="Farina A."/>
            <person name="Faro S."/>
            <person name="Ferguson D."/>
            <person name="Fisher S."/>
            <person name="Foley C.D."/>
            <person name="Franke A."/>
            <person name="Friedrich D."/>
            <person name="Gadbois L."/>
            <person name="Gearin G."/>
            <person name="Gearin C.R."/>
            <person name="Giannoukos G."/>
            <person name="Goode T."/>
            <person name="Graham J."/>
            <person name="Grandbois E."/>
            <person name="Grewal S."/>
            <person name="Gyaltsen K."/>
            <person name="Hafez N."/>
            <person name="Hagos B."/>
            <person name="Hall J."/>
            <person name="Henson C."/>
            <person name="Hollinger A."/>
            <person name="Honan T."/>
            <person name="Huard M.D."/>
            <person name="Hughes L."/>
            <person name="Hurhula B."/>
            <person name="Husby M.E."/>
            <person name="Kamat A."/>
            <person name="Kanga B."/>
            <person name="Kashin S."/>
            <person name="Khazanovich D."/>
            <person name="Kisner P."/>
            <person name="Lance K."/>
            <person name="Lara M."/>
            <person name="Lee W."/>
            <person name="Lennon N."/>
            <person name="Letendre F."/>
            <person name="LeVine R."/>
            <person name="Lipovsky A."/>
            <person name="Liu X."/>
            <person name="Liu J."/>
            <person name="Liu S."/>
            <person name="Lokyitsang T."/>
            <person name="Lokyitsang Y."/>
            <person name="Lubonja R."/>
            <person name="Lui A."/>
            <person name="MacDonald P."/>
            <person name="Magnisalis V."/>
            <person name="Maru K."/>
            <person name="Matthews C."/>
            <person name="McCusker W."/>
            <person name="McDonough S."/>
            <person name="Mehta T."/>
            <person name="Meldrim J."/>
            <person name="Meneus L."/>
            <person name="Mihai O."/>
            <person name="Mihalev A."/>
            <person name="Mihova T."/>
            <person name="Mittelman R."/>
            <person name="Mlenga V."/>
            <person name="Montmayeur A."/>
            <person name="Mulrain L."/>
            <person name="Navidi A."/>
            <person name="Naylor J."/>
            <person name="Negash T."/>
            <person name="Nguyen T."/>
            <person name="Nguyen N."/>
            <person name="Nicol R."/>
            <person name="Norbu C."/>
            <person name="Norbu N."/>
            <person name="Novod N."/>
            <person name="O'Neill B."/>
            <person name="Osman S."/>
            <person name="Markiewicz E."/>
            <person name="Oyono O.L."/>
            <person name="Patti C."/>
            <person name="Phunkhang P."/>
            <person name="Pierre F."/>
            <person name="Priest M."/>
            <person name="Raghuraman S."/>
            <person name="Rege F."/>
            <person name="Reyes R."/>
            <person name="Rise C."/>
            <person name="Rogov P."/>
            <person name="Ross K."/>
            <person name="Ryan E."/>
            <person name="Settipalli S."/>
            <person name="Shea T."/>
            <person name="Sherpa N."/>
            <person name="Shi L."/>
            <person name="Shih D."/>
            <person name="Sparrow T."/>
            <person name="Spaulding J."/>
            <person name="Stalker J."/>
            <person name="Stange-Thomann N."/>
            <person name="Stavropoulos S."/>
            <person name="Stone C."/>
            <person name="Strader C."/>
            <person name="Tesfaye S."/>
            <person name="Thomson T."/>
            <person name="Thoulutsang Y."/>
            <person name="Thoulutsang D."/>
            <person name="Topham K."/>
            <person name="Topping I."/>
            <person name="Tsamla T."/>
            <person name="Vassiliev H."/>
            <person name="Vo A."/>
            <person name="Wangchuk T."/>
            <person name="Wangdi T."/>
            <person name="Weiand M."/>
            <person name="Wilkinson J."/>
            <person name="Wilson A."/>
            <person name="Yadav S."/>
            <person name="Young G."/>
            <person name="Yu Q."/>
            <person name="Zembek L."/>
            <person name="Zhong D."/>
            <person name="Zimmer A."/>
            <person name="Zwirko Z."/>
            <person name="Jaffe D.B."/>
            <person name="Alvarez P."/>
            <person name="Brockman W."/>
            <person name="Butler J."/>
            <person name="Chin C."/>
            <person name="Gnerre S."/>
            <person name="Grabherr M."/>
            <person name="Kleber M."/>
            <person name="Mauceli E."/>
            <person name="MacCallum I."/>
        </authorList>
    </citation>
    <scope>NUCLEOTIDE SEQUENCE [LARGE SCALE GENOMIC DNA]</scope>
    <source>
        <strain evidence="3">Tucson 14030-0811.24</strain>
    </source>
</reference>
<proteinExistence type="predicted"/>
<accession>A0A0Q9X5U0</accession>
<evidence type="ECO:0000313" key="2">
    <source>
        <dbReference type="EMBL" id="KRG00222.1"/>
    </source>
</evidence>
<feature type="compositionally biased region" description="Basic and acidic residues" evidence="1">
    <location>
        <begin position="38"/>
        <end position="53"/>
    </location>
</feature>
<dbReference type="OrthoDB" id="539213at2759"/>
<feature type="compositionally biased region" description="Polar residues" evidence="1">
    <location>
        <begin position="92"/>
        <end position="102"/>
    </location>
</feature>
<protein>
    <submittedName>
        <fullName evidence="2">Uncharacterized protein, isoform B</fullName>
    </submittedName>
</protein>
<dbReference type="Proteomes" id="UP000007798">
    <property type="component" value="Unassembled WGS sequence"/>
</dbReference>
<evidence type="ECO:0000313" key="3">
    <source>
        <dbReference type="Proteomes" id="UP000007798"/>
    </source>
</evidence>
<dbReference type="EMBL" id="CH964278">
    <property type="protein sequence ID" value="KRG00222.1"/>
    <property type="molecule type" value="Genomic_DNA"/>
</dbReference>
<name>A0A0Q9X5U0_DROWI</name>